<gene>
    <name evidence="1" type="ORF">NOG11_11140</name>
</gene>
<protein>
    <recommendedName>
        <fullName evidence="3">ADP-ribosylation/crystallin J1</fullName>
    </recommendedName>
</protein>
<comment type="caution">
    <text evidence="1">The sequence shown here is derived from an EMBL/GenBank/DDBJ whole genome shotgun (WGS) entry which is preliminary data.</text>
</comment>
<proteinExistence type="predicted"/>
<keyword evidence="2" id="KW-1185">Reference proteome</keyword>
<dbReference type="Proteomes" id="UP001142610">
    <property type="component" value="Unassembled WGS sequence"/>
</dbReference>
<sequence length="122" mass="14124">MMGSVTTLFRPVGSAELEKIKATDMRRFPPRLPEQPIFYPVTNQGYAEEIAKSWNTRYNRDGVGYVTAFDVDADYLSRFERKVVGAVRHEELWVPAEDLPEFNDHIRGAIRIVAEFRKDEQC</sequence>
<evidence type="ECO:0000313" key="2">
    <source>
        <dbReference type="Proteomes" id="UP001142610"/>
    </source>
</evidence>
<dbReference type="AlphaFoldDB" id="A0A9X2LA83"/>
<organism evidence="1 2">
    <name type="scientific">Parvularcula maris</name>
    <dbReference type="NCBI Taxonomy" id="2965077"/>
    <lineage>
        <taxon>Bacteria</taxon>
        <taxon>Pseudomonadati</taxon>
        <taxon>Pseudomonadota</taxon>
        <taxon>Alphaproteobacteria</taxon>
        <taxon>Parvularculales</taxon>
        <taxon>Parvularculaceae</taxon>
        <taxon>Parvularcula</taxon>
    </lineage>
</organism>
<name>A0A9X2LA83_9PROT</name>
<evidence type="ECO:0008006" key="3">
    <source>
        <dbReference type="Google" id="ProtNLM"/>
    </source>
</evidence>
<accession>A0A9X2LA83</accession>
<reference evidence="1" key="1">
    <citation type="submission" date="2022-07" db="EMBL/GenBank/DDBJ databases">
        <title>Parvularcula maris sp. nov., an algicidal bacterium isolated from seawater.</title>
        <authorList>
            <person name="Li F."/>
        </authorList>
    </citation>
    <scope>NUCLEOTIDE SEQUENCE</scope>
    <source>
        <strain evidence="1">BGMRC 0090</strain>
    </source>
</reference>
<evidence type="ECO:0000313" key="1">
    <source>
        <dbReference type="EMBL" id="MCQ8185944.1"/>
    </source>
</evidence>
<dbReference type="EMBL" id="JANIBC010000009">
    <property type="protein sequence ID" value="MCQ8185944.1"/>
    <property type="molecule type" value="Genomic_DNA"/>
</dbReference>